<name>A0A6J4R2M9_9ACTN</name>
<proteinExistence type="predicted"/>
<accession>A0A6J4R2M9</accession>
<gene>
    <name evidence="2" type="ORF">AVDCRST_MAG25-281</name>
</gene>
<sequence length="26" mass="3260">RLRRDGSRSRHAYRARRRERPGQRPL</sequence>
<dbReference type="AlphaFoldDB" id="A0A6J4R2M9"/>
<feature type="compositionally biased region" description="Basic residues" evidence="1">
    <location>
        <begin position="9"/>
        <end position="19"/>
    </location>
</feature>
<dbReference type="EMBL" id="CADCVI010000019">
    <property type="protein sequence ID" value="CAA9457202.1"/>
    <property type="molecule type" value="Genomic_DNA"/>
</dbReference>
<feature type="non-terminal residue" evidence="2">
    <location>
        <position position="26"/>
    </location>
</feature>
<reference evidence="2" key="1">
    <citation type="submission" date="2020-02" db="EMBL/GenBank/DDBJ databases">
        <authorList>
            <person name="Meier V. D."/>
        </authorList>
    </citation>
    <scope>NUCLEOTIDE SEQUENCE</scope>
    <source>
        <strain evidence="2">AVDCRST_MAG25</strain>
    </source>
</reference>
<feature type="non-terminal residue" evidence="2">
    <location>
        <position position="1"/>
    </location>
</feature>
<protein>
    <submittedName>
        <fullName evidence="2">Uncharacterized protein</fullName>
    </submittedName>
</protein>
<evidence type="ECO:0000313" key="2">
    <source>
        <dbReference type="EMBL" id="CAA9457202.1"/>
    </source>
</evidence>
<feature type="region of interest" description="Disordered" evidence="1">
    <location>
        <begin position="1"/>
        <end position="26"/>
    </location>
</feature>
<organism evidence="2">
    <name type="scientific">uncultured Rubrobacteraceae bacterium</name>
    <dbReference type="NCBI Taxonomy" id="349277"/>
    <lineage>
        <taxon>Bacteria</taxon>
        <taxon>Bacillati</taxon>
        <taxon>Actinomycetota</taxon>
        <taxon>Rubrobacteria</taxon>
        <taxon>Rubrobacterales</taxon>
        <taxon>Rubrobacteraceae</taxon>
        <taxon>environmental samples</taxon>
    </lineage>
</organism>
<evidence type="ECO:0000256" key="1">
    <source>
        <dbReference type="SAM" id="MobiDB-lite"/>
    </source>
</evidence>